<keyword evidence="11 12" id="KW-0368">Histidine biosynthesis</keyword>
<dbReference type="SUPFAM" id="SSF55811">
    <property type="entry name" value="Nudix"/>
    <property type="match status" value="1"/>
</dbReference>
<comment type="pathway">
    <text evidence="3 12">Amino-acid biosynthesis; L-histidine biosynthesis; L-histidine from 5-phospho-alpha-D-ribose 1-diphosphate: step 3/9.</text>
</comment>
<feature type="binding site" evidence="12">
    <location>
        <position position="263"/>
    </location>
    <ligand>
        <name>Zn(2+)</name>
        <dbReference type="ChEBI" id="CHEBI:29105"/>
        <note>ligand shared between dimeric partners</note>
    </ligand>
</feature>
<evidence type="ECO:0000259" key="14">
    <source>
        <dbReference type="PROSITE" id="PS51462"/>
    </source>
</evidence>
<feature type="binding site" evidence="12">
    <location>
        <position position="246"/>
    </location>
    <ligand>
        <name>Mg(2+)</name>
        <dbReference type="ChEBI" id="CHEBI:18420"/>
    </ligand>
</feature>
<evidence type="ECO:0000256" key="2">
    <source>
        <dbReference type="ARBA" id="ARBA00001460"/>
    </source>
</evidence>
<dbReference type="Pfam" id="PF01502">
    <property type="entry name" value="PRA-CH"/>
    <property type="match status" value="1"/>
</dbReference>
<dbReference type="InterPro" id="IPR000086">
    <property type="entry name" value="NUDIX_hydrolase_dom"/>
</dbReference>
<comment type="cofactor">
    <cofactor evidence="12">
        <name>Mg(2+)</name>
        <dbReference type="ChEBI" id="CHEBI:18420"/>
    </cofactor>
    <text evidence="12">Binds 1 Mg(2+) ion per subunit.</text>
</comment>
<comment type="subcellular location">
    <subcellularLocation>
        <location evidence="12">Cytoplasm</location>
    </subcellularLocation>
</comment>
<dbReference type="PRINTS" id="PR00502">
    <property type="entry name" value="NUDIXFAMILY"/>
</dbReference>
<evidence type="ECO:0000256" key="3">
    <source>
        <dbReference type="ARBA" id="ARBA00005169"/>
    </source>
</evidence>
<evidence type="ECO:0000256" key="12">
    <source>
        <dbReference type="HAMAP-Rule" id="MF_01021"/>
    </source>
</evidence>
<comment type="catalytic activity">
    <reaction evidence="2">
        <text>1-(5-phospho-beta-D-ribosyl)-ATP + H2O = 1-(5-phospho-beta-D-ribosyl)-5'-AMP + diphosphate + H(+)</text>
        <dbReference type="Rhea" id="RHEA:22828"/>
        <dbReference type="ChEBI" id="CHEBI:15377"/>
        <dbReference type="ChEBI" id="CHEBI:15378"/>
        <dbReference type="ChEBI" id="CHEBI:33019"/>
        <dbReference type="ChEBI" id="CHEBI:59457"/>
        <dbReference type="ChEBI" id="CHEBI:73183"/>
        <dbReference type="EC" id="3.6.1.31"/>
    </reaction>
</comment>
<evidence type="ECO:0000256" key="4">
    <source>
        <dbReference type="ARBA" id="ARBA00005204"/>
    </source>
</evidence>
<evidence type="ECO:0000256" key="7">
    <source>
        <dbReference type="ARBA" id="ARBA00022490"/>
    </source>
</evidence>
<dbReference type="PANTHER" id="PTHR42945">
    <property type="entry name" value="HISTIDINE BIOSYNTHESIS BIFUNCTIONAL PROTEIN"/>
    <property type="match status" value="1"/>
</dbReference>
<dbReference type="PROSITE" id="PS51462">
    <property type="entry name" value="NUDIX"/>
    <property type="match status" value="1"/>
</dbReference>
<dbReference type="Gene3D" id="3.90.79.10">
    <property type="entry name" value="Nucleoside Triphosphate Pyrophosphohydrolase"/>
    <property type="match status" value="1"/>
</dbReference>
<dbReference type="EMBL" id="CP022423">
    <property type="protein sequence ID" value="ASM75966.1"/>
    <property type="molecule type" value="Genomic_DNA"/>
</dbReference>
<feature type="binding site" evidence="12">
    <location>
        <position position="242"/>
    </location>
    <ligand>
        <name>Mg(2+)</name>
        <dbReference type="ChEBI" id="CHEBI:18420"/>
    </ligand>
</feature>
<gene>
    <name evidence="12" type="primary">hisI</name>
    <name evidence="15" type="ORF">VITFI_CDS0187</name>
</gene>
<evidence type="ECO:0000256" key="9">
    <source>
        <dbReference type="ARBA" id="ARBA00022801"/>
    </source>
</evidence>
<feature type="domain" description="Nudix hydrolase" evidence="14">
    <location>
        <begin position="26"/>
        <end position="155"/>
    </location>
</feature>
<feature type="binding site" evidence="12">
    <location>
        <position position="270"/>
    </location>
    <ligand>
        <name>Zn(2+)</name>
        <dbReference type="ChEBI" id="CHEBI:29105"/>
        <note>ligand shared between dimeric partners</note>
    </ligand>
</feature>
<comment type="catalytic activity">
    <reaction evidence="1 12">
        <text>1-(5-phospho-beta-D-ribosyl)-5'-AMP + H2O = 1-(5-phospho-beta-D-ribosyl)-5-[(5-phospho-beta-D-ribosylamino)methylideneamino]imidazole-4-carboxamide</text>
        <dbReference type="Rhea" id="RHEA:20049"/>
        <dbReference type="ChEBI" id="CHEBI:15377"/>
        <dbReference type="ChEBI" id="CHEBI:58435"/>
        <dbReference type="ChEBI" id="CHEBI:59457"/>
        <dbReference type="EC" id="3.5.4.19"/>
    </reaction>
</comment>
<keyword evidence="16" id="KW-1185">Reference proteome</keyword>
<evidence type="ECO:0000256" key="13">
    <source>
        <dbReference type="RuleBase" id="RU003476"/>
    </source>
</evidence>
<dbReference type="GO" id="GO:0004636">
    <property type="term" value="F:phosphoribosyl-ATP diphosphatase activity"/>
    <property type="evidence" value="ECO:0007669"/>
    <property type="project" value="UniProtKB-EC"/>
</dbReference>
<reference evidence="15 16" key="1">
    <citation type="submission" date="2017-07" db="EMBL/GenBank/DDBJ databases">
        <title>Complete Genome Sequence of the cosmetic ferment Vitreoscilla filiformis (ATCC15551).</title>
        <authorList>
            <person name="Contreras S."/>
            <person name="Sagory-Zalkind P."/>
            <person name="Blanquart H."/>
            <person name="Iltis A."/>
            <person name="Morand S.C."/>
        </authorList>
    </citation>
    <scope>NUCLEOTIDE SEQUENCE [LARGE SCALE GENOMIC DNA]</scope>
    <source>
        <strain evidence="15 16">ATCC 15551</strain>
    </source>
</reference>
<evidence type="ECO:0000256" key="10">
    <source>
        <dbReference type="ARBA" id="ARBA00022833"/>
    </source>
</evidence>
<dbReference type="NCBIfam" id="NF000768">
    <property type="entry name" value="PRK00051.1"/>
    <property type="match status" value="1"/>
</dbReference>
<dbReference type="GO" id="GO:0000287">
    <property type="term" value="F:magnesium ion binding"/>
    <property type="evidence" value="ECO:0007669"/>
    <property type="project" value="UniProtKB-UniRule"/>
</dbReference>
<evidence type="ECO:0000256" key="5">
    <source>
        <dbReference type="ARBA" id="ARBA00007731"/>
    </source>
</evidence>
<evidence type="ECO:0000256" key="11">
    <source>
        <dbReference type="ARBA" id="ARBA00023102"/>
    </source>
</evidence>
<comment type="similarity">
    <text evidence="6">In the N-terminal section; belongs to the PRA-CH family.</text>
</comment>
<dbReference type="Proteomes" id="UP000199729">
    <property type="component" value="Chromosome"/>
</dbReference>
<dbReference type="AlphaFoldDB" id="A0A221KAD2"/>
<dbReference type="InterPro" id="IPR002496">
    <property type="entry name" value="PRib_AMP_CycHydrolase_dom"/>
</dbReference>
<dbReference type="InterPro" id="IPR015797">
    <property type="entry name" value="NUDIX_hydrolase-like_dom_sf"/>
</dbReference>
<accession>A0A221KAD2</accession>
<dbReference type="Pfam" id="PF00293">
    <property type="entry name" value="NUDIX"/>
    <property type="match status" value="1"/>
</dbReference>
<dbReference type="SUPFAM" id="SSF141734">
    <property type="entry name" value="HisI-like"/>
    <property type="match status" value="1"/>
</dbReference>
<feature type="binding site" evidence="12">
    <location>
        <position position="243"/>
    </location>
    <ligand>
        <name>Zn(2+)</name>
        <dbReference type="ChEBI" id="CHEBI:29105"/>
        <note>ligand shared between dimeric partners</note>
    </ligand>
</feature>
<comment type="similarity">
    <text evidence="13">Belongs to the Nudix hydrolase family.</text>
</comment>
<dbReference type="InterPro" id="IPR020084">
    <property type="entry name" value="NUDIX_hydrolase_CS"/>
</dbReference>
<keyword evidence="8 12" id="KW-0028">Amino-acid biosynthesis</keyword>
<dbReference type="FunFam" id="3.10.20.810:FF:000001">
    <property type="entry name" value="Histidine biosynthesis bifunctional protein HisIE"/>
    <property type="match status" value="1"/>
</dbReference>
<proteinExistence type="inferred from homology"/>
<comment type="pathway">
    <text evidence="4">Amino-acid biosynthesis; L-histidine biosynthesis; L-histidine from 5-phospho-alpha-D-ribose 1-diphosphate: step 2/9.</text>
</comment>
<feature type="binding site" evidence="12">
    <location>
        <position position="244"/>
    </location>
    <ligand>
        <name>Mg(2+)</name>
        <dbReference type="ChEBI" id="CHEBI:18420"/>
    </ligand>
</feature>
<keyword evidence="10 12" id="KW-0862">Zinc</keyword>
<comment type="cofactor">
    <cofactor evidence="12">
        <name>Zn(2+)</name>
        <dbReference type="ChEBI" id="CHEBI:29105"/>
    </cofactor>
    <text evidence="12">Binds 1 zinc ion per subunit.</text>
</comment>
<dbReference type="InterPro" id="IPR026660">
    <property type="entry name" value="PRA-CH"/>
</dbReference>
<dbReference type="CDD" id="cd03425">
    <property type="entry name" value="NUDIX_MutT_NudA_like"/>
    <property type="match status" value="1"/>
</dbReference>
<dbReference type="HAMAP" id="MF_01021">
    <property type="entry name" value="HisI"/>
    <property type="match status" value="1"/>
</dbReference>
<protein>
    <recommendedName>
        <fullName evidence="12">Phosphoribosyl-AMP cyclohydrolase</fullName>
        <shortName evidence="12">PRA-CH</shortName>
        <ecNumber evidence="12">3.5.4.19</ecNumber>
    </recommendedName>
</protein>
<dbReference type="UniPathway" id="UPA00031">
    <property type="reaction ID" value="UER00008"/>
</dbReference>
<keyword evidence="9 12" id="KW-0378">Hydrolase</keyword>
<dbReference type="PANTHER" id="PTHR42945:SF1">
    <property type="entry name" value="HISTIDINE BIOSYNTHESIS BIFUNCTIONAL PROTEIN HIS7"/>
    <property type="match status" value="1"/>
</dbReference>
<evidence type="ECO:0000256" key="8">
    <source>
        <dbReference type="ARBA" id="ARBA00022605"/>
    </source>
</evidence>
<dbReference type="GO" id="GO:0005737">
    <property type="term" value="C:cytoplasm"/>
    <property type="evidence" value="ECO:0007669"/>
    <property type="project" value="UniProtKB-SubCell"/>
</dbReference>
<keyword evidence="12" id="KW-0460">Magnesium</keyword>
<evidence type="ECO:0000256" key="6">
    <source>
        <dbReference type="ARBA" id="ARBA00008299"/>
    </source>
</evidence>
<dbReference type="GO" id="GO:0000105">
    <property type="term" value="P:L-histidine biosynthetic process"/>
    <property type="evidence" value="ECO:0007669"/>
    <property type="project" value="UniProtKB-UniRule"/>
</dbReference>
<keyword evidence="12" id="KW-0479">Metal-binding</keyword>
<evidence type="ECO:0000256" key="1">
    <source>
        <dbReference type="ARBA" id="ARBA00000024"/>
    </source>
</evidence>
<dbReference type="GO" id="GO:0004635">
    <property type="term" value="F:phosphoribosyl-AMP cyclohydrolase activity"/>
    <property type="evidence" value="ECO:0007669"/>
    <property type="project" value="UniProtKB-UniRule"/>
</dbReference>
<keyword evidence="7 12" id="KW-0963">Cytoplasm</keyword>
<name>A0A221KAD2_VITFI</name>
<dbReference type="PROSITE" id="PS00893">
    <property type="entry name" value="NUDIX_BOX"/>
    <property type="match status" value="1"/>
</dbReference>
<dbReference type="Gene3D" id="3.10.20.810">
    <property type="entry name" value="Phosphoribosyl-AMP cyclohydrolase"/>
    <property type="match status" value="1"/>
</dbReference>
<dbReference type="GO" id="GO:0008270">
    <property type="term" value="F:zinc ion binding"/>
    <property type="evidence" value="ECO:0007669"/>
    <property type="project" value="UniProtKB-UniRule"/>
</dbReference>
<comment type="subunit">
    <text evidence="12">Homodimer.</text>
</comment>
<comment type="function">
    <text evidence="12">Catalyzes the hydrolysis of the adenine ring of phosphoribosyl-AMP.</text>
</comment>
<evidence type="ECO:0000313" key="15">
    <source>
        <dbReference type="EMBL" id="ASM75966.1"/>
    </source>
</evidence>
<dbReference type="InterPro" id="IPR038019">
    <property type="entry name" value="PRib_AMP_CycHydrolase_sf"/>
</dbReference>
<comment type="similarity">
    <text evidence="5">In the C-terminal section; belongs to the PRA-PH family.</text>
</comment>
<comment type="similarity">
    <text evidence="12">Belongs to the PRA-CH family.</text>
</comment>
<dbReference type="InterPro" id="IPR020476">
    <property type="entry name" value="Nudix_hydrolase"/>
</dbReference>
<evidence type="ECO:0000313" key="16">
    <source>
        <dbReference type="Proteomes" id="UP000199729"/>
    </source>
</evidence>
<organism evidence="15 16">
    <name type="scientific">Vitreoscilla filiformis</name>
    <dbReference type="NCBI Taxonomy" id="63"/>
    <lineage>
        <taxon>Bacteria</taxon>
        <taxon>Pseudomonadati</taxon>
        <taxon>Pseudomonadota</taxon>
        <taxon>Betaproteobacteria</taxon>
        <taxon>Neisseriales</taxon>
        <taxon>Neisseriaceae</taxon>
        <taxon>Vitreoscilla</taxon>
    </lineage>
</organism>
<dbReference type="EC" id="3.5.4.19" evidence="12"/>
<dbReference type="KEGG" id="vff:VITFI_CDS0187"/>
<sequence length="295" mass="33276">MSGADSNAVLVAPGTSADTVAAQRPAVDVAVGVLIERDAHGQEGRFLLTSRPEGKVYAGYWEFPGGKLEAGETVHDALVRELHEELGITIGDSVAWHELVMDYPHARVRLHFRKVFTWTGEFQMREGQRMAWETLPVRSEPVLPGTVPVLRWLAEERKKHFVTLPDMDWLDHIRWDKDGLVPVIAQEASTGDVLMFAWMNREALAKTAKVGQAVYYSRSRRKLWHKGEESGHFQVVHEIRLDCDQDVVLLKITQQGHEPGIACHTGRHSCFFERLEGGQWVAVDPVLKDPGTIYR</sequence>